<dbReference type="InterPro" id="IPR034704">
    <property type="entry name" value="Ribosomal_bL28/bL31-like_sf"/>
</dbReference>
<dbReference type="InterPro" id="IPR026569">
    <property type="entry name" value="Ribosomal_bL28"/>
</dbReference>
<dbReference type="PANTHER" id="PTHR13528:SF2">
    <property type="entry name" value="LARGE RIBOSOMAL SUBUNIT PROTEIN BL28M"/>
    <property type="match status" value="1"/>
</dbReference>
<evidence type="ECO:0000256" key="3">
    <source>
        <dbReference type="ARBA" id="ARBA00023274"/>
    </source>
</evidence>
<proteinExistence type="inferred from homology"/>
<evidence type="ECO:0000256" key="5">
    <source>
        <dbReference type="HAMAP-Rule" id="MF_00373"/>
    </source>
</evidence>
<dbReference type="Proteomes" id="UP000214355">
    <property type="component" value="Chromosome I"/>
</dbReference>
<gene>
    <name evidence="5" type="primary">rpmB</name>
    <name evidence="6" type="ORF">SAMN04489737_1704</name>
</gene>
<dbReference type="Gene3D" id="2.30.170.40">
    <property type="entry name" value="Ribosomal protein L28/L24"/>
    <property type="match status" value="1"/>
</dbReference>
<dbReference type="PANTHER" id="PTHR13528">
    <property type="entry name" value="39S RIBOSOMAL PROTEIN L28, MITOCHONDRIAL"/>
    <property type="match status" value="1"/>
</dbReference>
<evidence type="ECO:0000313" key="6">
    <source>
        <dbReference type="EMBL" id="SDU82327.1"/>
    </source>
</evidence>
<evidence type="ECO:0000256" key="4">
    <source>
        <dbReference type="ARBA" id="ARBA00035174"/>
    </source>
</evidence>
<protein>
    <recommendedName>
        <fullName evidence="4 5">Large ribosomal subunit protein bL28</fullName>
    </recommendedName>
</protein>
<dbReference type="STRING" id="131112.SAMN04489737_1704"/>
<dbReference type="GO" id="GO:0006412">
    <property type="term" value="P:translation"/>
    <property type="evidence" value="ECO:0007669"/>
    <property type="project" value="UniProtKB-UniRule"/>
</dbReference>
<evidence type="ECO:0000256" key="2">
    <source>
        <dbReference type="ARBA" id="ARBA00022980"/>
    </source>
</evidence>
<dbReference type="Pfam" id="PF00830">
    <property type="entry name" value="Ribosomal_L28"/>
    <property type="match status" value="1"/>
</dbReference>
<dbReference type="RefSeq" id="WP_091282211.1">
    <property type="nucleotide sequence ID" value="NZ_JABAPH010000058.1"/>
</dbReference>
<keyword evidence="3 5" id="KW-0687">Ribonucleoprotein</keyword>
<dbReference type="FunFam" id="2.30.170.40:FF:000001">
    <property type="entry name" value="50S ribosomal protein L28"/>
    <property type="match status" value="1"/>
</dbReference>
<reference evidence="7" key="1">
    <citation type="submission" date="2016-10" db="EMBL/GenBank/DDBJ databases">
        <authorList>
            <person name="Varghese N."/>
            <person name="Submissions S."/>
        </authorList>
    </citation>
    <scope>NUCLEOTIDE SEQUENCE [LARGE SCALE GENOMIC DNA]</scope>
    <source>
        <strain evidence="7">DSM 10002</strain>
    </source>
</reference>
<dbReference type="EMBL" id="LT629804">
    <property type="protein sequence ID" value="SDU82327.1"/>
    <property type="molecule type" value="Genomic_DNA"/>
</dbReference>
<keyword evidence="7" id="KW-1185">Reference proteome</keyword>
<dbReference type="InterPro" id="IPR001383">
    <property type="entry name" value="Ribosomal_bL28_bact-type"/>
</dbReference>
<name>A0A1H2LMU3_9ACTO</name>
<dbReference type="NCBIfam" id="TIGR00009">
    <property type="entry name" value="L28"/>
    <property type="match status" value="1"/>
</dbReference>
<dbReference type="GO" id="GO:1990904">
    <property type="term" value="C:ribonucleoprotein complex"/>
    <property type="evidence" value="ECO:0007669"/>
    <property type="project" value="UniProtKB-KW"/>
</dbReference>
<dbReference type="HAMAP" id="MF_00373">
    <property type="entry name" value="Ribosomal_bL28"/>
    <property type="match status" value="1"/>
</dbReference>
<dbReference type="OrthoDB" id="9805609at2"/>
<accession>A0A1H2LMU3</accession>
<dbReference type="AlphaFoldDB" id="A0A1H2LMU3"/>
<organism evidence="6 7">
    <name type="scientific">Arcanobacterium phocae</name>
    <dbReference type="NCBI Taxonomy" id="131112"/>
    <lineage>
        <taxon>Bacteria</taxon>
        <taxon>Bacillati</taxon>
        <taxon>Actinomycetota</taxon>
        <taxon>Actinomycetes</taxon>
        <taxon>Actinomycetales</taxon>
        <taxon>Actinomycetaceae</taxon>
        <taxon>Arcanobacterium</taxon>
    </lineage>
</organism>
<dbReference type="GO" id="GO:0003735">
    <property type="term" value="F:structural constituent of ribosome"/>
    <property type="evidence" value="ECO:0007669"/>
    <property type="project" value="InterPro"/>
</dbReference>
<dbReference type="SUPFAM" id="SSF143800">
    <property type="entry name" value="L28p-like"/>
    <property type="match status" value="1"/>
</dbReference>
<dbReference type="InterPro" id="IPR037147">
    <property type="entry name" value="Ribosomal_bL28_sf"/>
</dbReference>
<dbReference type="GO" id="GO:0005840">
    <property type="term" value="C:ribosome"/>
    <property type="evidence" value="ECO:0007669"/>
    <property type="project" value="UniProtKB-KW"/>
</dbReference>
<dbReference type="GeneID" id="65345427"/>
<evidence type="ECO:0000313" key="7">
    <source>
        <dbReference type="Proteomes" id="UP000214355"/>
    </source>
</evidence>
<keyword evidence="2 5" id="KW-0689">Ribosomal protein</keyword>
<sequence>MATYCQVTGRKPQFGKMVSHSHKRTSRRFNPNLQNKRYYVPSLKRTITLTVSAKGIKTIDSKGIDAVAADLIRRGEL</sequence>
<comment type="similarity">
    <text evidence="1 5">Belongs to the bacterial ribosomal protein bL28 family.</text>
</comment>
<evidence type="ECO:0000256" key="1">
    <source>
        <dbReference type="ARBA" id="ARBA00008760"/>
    </source>
</evidence>